<accession>A0A812G3V1</accession>
<dbReference type="PANTHER" id="PTHR36978">
    <property type="entry name" value="P-LOOP CONTAINING NUCLEOTIDE TRIPHOSPHATE HYDROLASE"/>
    <property type="match status" value="1"/>
</dbReference>
<keyword evidence="1" id="KW-0812">Transmembrane</keyword>
<dbReference type="Gene3D" id="3.40.50.300">
    <property type="entry name" value="P-loop containing nucleotide triphosphate hydrolases"/>
    <property type="match status" value="2"/>
</dbReference>
<protein>
    <submittedName>
        <fullName evidence="2">Uncharacterized protein</fullName>
    </submittedName>
</protein>
<gene>
    <name evidence="2" type="ORF">SNAT2548_LOCUS43</name>
</gene>
<comment type="caution">
    <text evidence="2">The sequence shown here is derived from an EMBL/GenBank/DDBJ whole genome shotgun (WGS) entry which is preliminary data.</text>
</comment>
<reference evidence="2" key="1">
    <citation type="submission" date="2021-02" db="EMBL/GenBank/DDBJ databases">
        <authorList>
            <person name="Dougan E. K."/>
            <person name="Rhodes N."/>
            <person name="Thang M."/>
            <person name="Chan C."/>
        </authorList>
    </citation>
    <scope>NUCLEOTIDE SEQUENCE</scope>
</reference>
<dbReference type="InterPro" id="IPR027417">
    <property type="entry name" value="P-loop_NTPase"/>
</dbReference>
<organism evidence="2 3">
    <name type="scientific">Symbiodinium natans</name>
    <dbReference type="NCBI Taxonomy" id="878477"/>
    <lineage>
        <taxon>Eukaryota</taxon>
        <taxon>Sar</taxon>
        <taxon>Alveolata</taxon>
        <taxon>Dinophyceae</taxon>
        <taxon>Suessiales</taxon>
        <taxon>Symbiodiniaceae</taxon>
        <taxon>Symbiodinium</taxon>
    </lineage>
</organism>
<sequence length="257" mass="29514">MPCTTIIPARVHKPFQGFDFVPLRQTSSWFVRTISGISEGGRLALKAVFPDAPQRPPTKPKLISVGFARTGTTSFVTALKQLGYTPCHDNEVVEVASLLAKRFNDTHPMPVGDFLEEFGAQGFDVLFWFSYEIVEWVVQHPEVDIKFVLTSRDSGRKWAESWERIRNMIPRDKLLEFNMKEGWKPLCDFLGKPVPDTQFPHVNDRVVMRALLGTLSMITWVWPMLPLLLAYFVFAVLRHFRRFVTSGQDKSTVKKRQ</sequence>
<dbReference type="PANTHER" id="PTHR36978:SF4">
    <property type="entry name" value="P-LOOP CONTAINING NUCLEOSIDE TRIPHOSPHATE HYDROLASE PROTEIN"/>
    <property type="match status" value="1"/>
</dbReference>
<dbReference type="AlphaFoldDB" id="A0A812G3V1"/>
<dbReference type="InterPro" id="IPR040632">
    <property type="entry name" value="Sulfotransfer_4"/>
</dbReference>
<evidence type="ECO:0000313" key="2">
    <source>
        <dbReference type="EMBL" id="CAE6909469.1"/>
    </source>
</evidence>
<keyword evidence="3" id="KW-1185">Reference proteome</keyword>
<keyword evidence="1" id="KW-0472">Membrane</keyword>
<keyword evidence="1" id="KW-1133">Transmembrane helix</keyword>
<name>A0A812G3V1_9DINO</name>
<dbReference type="EMBL" id="CAJNDS010000001">
    <property type="protein sequence ID" value="CAE6909469.1"/>
    <property type="molecule type" value="Genomic_DNA"/>
</dbReference>
<dbReference type="Pfam" id="PF17784">
    <property type="entry name" value="Sulfotransfer_4"/>
    <property type="match status" value="1"/>
</dbReference>
<dbReference type="OrthoDB" id="408152at2759"/>
<dbReference type="Proteomes" id="UP000604046">
    <property type="component" value="Unassembled WGS sequence"/>
</dbReference>
<feature type="transmembrane region" description="Helical" evidence="1">
    <location>
        <begin position="217"/>
        <end position="237"/>
    </location>
</feature>
<evidence type="ECO:0000313" key="3">
    <source>
        <dbReference type="Proteomes" id="UP000604046"/>
    </source>
</evidence>
<evidence type="ECO:0000256" key="1">
    <source>
        <dbReference type="SAM" id="Phobius"/>
    </source>
</evidence>
<dbReference type="SUPFAM" id="SSF52540">
    <property type="entry name" value="P-loop containing nucleoside triphosphate hydrolases"/>
    <property type="match status" value="1"/>
</dbReference>
<proteinExistence type="predicted"/>